<comment type="similarity">
    <text evidence="2 9">Belongs to the GSP I family.</text>
</comment>
<dbReference type="KEGG" id="ttu:TERTU_0270"/>
<evidence type="ECO:0000256" key="2">
    <source>
        <dbReference type="ARBA" id="ARBA00008358"/>
    </source>
</evidence>
<evidence type="ECO:0000313" key="11">
    <source>
        <dbReference type="EMBL" id="ACR10981.1"/>
    </source>
</evidence>
<dbReference type="STRING" id="377629.TERTU_0270"/>
<evidence type="ECO:0000256" key="7">
    <source>
        <dbReference type="ARBA" id="ARBA00022989"/>
    </source>
</evidence>
<dbReference type="Pfam" id="PF07963">
    <property type="entry name" value="N_methyl"/>
    <property type="match status" value="1"/>
</dbReference>
<dbReference type="NCBIfam" id="TIGR01707">
    <property type="entry name" value="gspI"/>
    <property type="match status" value="1"/>
</dbReference>
<keyword evidence="8 9" id="KW-0472">Membrane</keyword>
<dbReference type="EMBL" id="CP001614">
    <property type="protein sequence ID" value="ACR10981.1"/>
    <property type="molecule type" value="Genomic_DNA"/>
</dbReference>
<name>C5BM25_TERTT</name>
<feature type="transmembrane region" description="Helical" evidence="9">
    <location>
        <begin position="9"/>
        <end position="29"/>
    </location>
</feature>
<evidence type="ECO:0000256" key="6">
    <source>
        <dbReference type="ARBA" id="ARBA00022692"/>
    </source>
</evidence>
<dbReference type="Gene3D" id="3.30.1300.30">
    <property type="entry name" value="GSPII I/J protein-like"/>
    <property type="match status" value="1"/>
</dbReference>
<evidence type="ECO:0000256" key="3">
    <source>
        <dbReference type="ARBA" id="ARBA00022475"/>
    </source>
</evidence>
<dbReference type="SUPFAM" id="SSF54523">
    <property type="entry name" value="Pili subunits"/>
    <property type="match status" value="1"/>
</dbReference>
<dbReference type="Proteomes" id="UP000009080">
    <property type="component" value="Chromosome"/>
</dbReference>
<keyword evidence="12" id="KW-1185">Reference proteome</keyword>
<reference evidence="11 12" key="1">
    <citation type="journal article" date="2009" name="PLoS ONE">
        <title>The complete genome of Teredinibacter turnerae T7901: an intracellular endosymbiont of marine wood-boring bivalves (shipworms).</title>
        <authorList>
            <person name="Yang J.C."/>
            <person name="Madupu R."/>
            <person name="Durkin A.S."/>
            <person name="Ekborg N.A."/>
            <person name="Pedamallu C.S."/>
            <person name="Hostetler J.B."/>
            <person name="Radune D."/>
            <person name="Toms B.S."/>
            <person name="Henrissat B."/>
            <person name="Coutinho P.M."/>
            <person name="Schwarz S."/>
            <person name="Field L."/>
            <person name="Trindade-Silva A.E."/>
            <person name="Soares C.A.G."/>
            <person name="Elshahawi S."/>
            <person name="Hanora A."/>
            <person name="Schmidt E.W."/>
            <person name="Haygood M.G."/>
            <person name="Posfai J."/>
            <person name="Benner J."/>
            <person name="Madinger C."/>
            <person name="Nove J."/>
            <person name="Anton B."/>
            <person name="Chaudhary K."/>
            <person name="Foster J."/>
            <person name="Holman A."/>
            <person name="Kumar S."/>
            <person name="Lessard P.A."/>
            <person name="Luyten Y.A."/>
            <person name="Slatko B."/>
            <person name="Wood N."/>
            <person name="Wu B."/>
            <person name="Teplitski M."/>
            <person name="Mougous J.D."/>
            <person name="Ward N."/>
            <person name="Eisen J.A."/>
            <person name="Badger J.H."/>
            <person name="Distel D.L."/>
        </authorList>
    </citation>
    <scope>NUCLEOTIDE SEQUENCE [LARGE SCALE GENOMIC DNA]</scope>
    <source>
        <strain evidence="12">ATCC 39867 / T7901</strain>
    </source>
</reference>
<keyword evidence="5 9" id="KW-0997">Cell inner membrane</keyword>
<dbReference type="Pfam" id="PF02501">
    <property type="entry name" value="T2SSI"/>
    <property type="match status" value="1"/>
</dbReference>
<proteinExistence type="inferred from homology"/>
<dbReference type="InterPro" id="IPR012902">
    <property type="entry name" value="N_methyl_site"/>
</dbReference>
<organism evidence="11 12">
    <name type="scientific">Teredinibacter turnerae (strain ATCC 39867 / T7901)</name>
    <dbReference type="NCBI Taxonomy" id="377629"/>
    <lineage>
        <taxon>Bacteria</taxon>
        <taxon>Pseudomonadati</taxon>
        <taxon>Pseudomonadota</taxon>
        <taxon>Gammaproteobacteria</taxon>
        <taxon>Cellvibrionales</taxon>
        <taxon>Cellvibrionaceae</taxon>
        <taxon>Teredinibacter</taxon>
    </lineage>
</organism>
<dbReference type="HOGENOM" id="CLU_121289_6_0_6"/>
<dbReference type="InterPro" id="IPR045584">
    <property type="entry name" value="Pilin-like"/>
</dbReference>
<evidence type="ECO:0000256" key="4">
    <source>
        <dbReference type="ARBA" id="ARBA00022481"/>
    </source>
</evidence>
<feature type="domain" description="Type II secretion system protein GspI C-terminal" evidence="10">
    <location>
        <begin position="43"/>
        <end position="123"/>
    </location>
</feature>
<evidence type="ECO:0000313" key="12">
    <source>
        <dbReference type="Proteomes" id="UP000009080"/>
    </source>
</evidence>
<evidence type="ECO:0000256" key="8">
    <source>
        <dbReference type="ARBA" id="ARBA00023136"/>
    </source>
</evidence>
<evidence type="ECO:0000256" key="1">
    <source>
        <dbReference type="ARBA" id="ARBA00004377"/>
    </source>
</evidence>
<dbReference type="PANTHER" id="PTHR38779:SF2">
    <property type="entry name" value="TYPE II SECRETION SYSTEM PROTEIN I-RELATED"/>
    <property type="match status" value="1"/>
</dbReference>
<sequence length="136" mass="15742">MMLQANRGFTLIEAMIALVIVGVTLVALVERVQSVSDNTGNIEEKTFAYWIAQNKLEEIFLDYRLKKTFPRTEQHDKEEYAGKDWYWEVKPEVRPTELGNMYRLEVRVGNAEDDILASVAGLLHEEKQQQTVQQQP</sequence>
<dbReference type="InterPro" id="IPR010052">
    <property type="entry name" value="T2SS_protein-GspI"/>
</dbReference>
<dbReference type="PANTHER" id="PTHR38779">
    <property type="entry name" value="TYPE II SECRETION SYSTEM PROTEIN I-RELATED"/>
    <property type="match status" value="1"/>
</dbReference>
<comment type="subunit">
    <text evidence="9">Type II secretion is composed of four main components: the outer membrane complex, the inner membrane complex, the cytoplasmic secretion ATPase and the periplasm-spanning pseudopilus.</text>
</comment>
<protein>
    <recommendedName>
        <fullName evidence="9">Type II secretion system protein I</fullName>
        <shortName evidence="9">T2SS minor pseudopilin I</shortName>
    </recommendedName>
</protein>
<dbReference type="AlphaFoldDB" id="C5BM25"/>
<gene>
    <name evidence="11" type="primary">gspI</name>
    <name evidence="11" type="ordered locus">TERTU_0270</name>
</gene>
<evidence type="ECO:0000256" key="9">
    <source>
        <dbReference type="RuleBase" id="RU368030"/>
    </source>
</evidence>
<accession>C5BM25</accession>
<dbReference type="NCBIfam" id="TIGR02532">
    <property type="entry name" value="IV_pilin_GFxxxE"/>
    <property type="match status" value="1"/>
</dbReference>
<dbReference type="eggNOG" id="COG2165">
    <property type="taxonomic scope" value="Bacteria"/>
</dbReference>
<dbReference type="GO" id="GO:0005886">
    <property type="term" value="C:plasma membrane"/>
    <property type="evidence" value="ECO:0007669"/>
    <property type="project" value="UniProtKB-SubCell"/>
</dbReference>
<keyword evidence="4 9" id="KW-0488">Methylation</keyword>
<keyword evidence="6 9" id="KW-0812">Transmembrane</keyword>
<comment type="subcellular location">
    <subcellularLocation>
        <location evidence="1 9">Cell inner membrane</location>
        <topology evidence="1 9">Single-pass membrane protein</topology>
    </subcellularLocation>
</comment>
<evidence type="ECO:0000256" key="5">
    <source>
        <dbReference type="ARBA" id="ARBA00022519"/>
    </source>
</evidence>
<evidence type="ECO:0000259" key="10">
    <source>
        <dbReference type="Pfam" id="PF02501"/>
    </source>
</evidence>
<keyword evidence="7 9" id="KW-1133">Transmembrane helix</keyword>
<dbReference type="GO" id="GO:0015627">
    <property type="term" value="C:type II protein secretion system complex"/>
    <property type="evidence" value="ECO:0007669"/>
    <property type="project" value="UniProtKB-UniRule"/>
</dbReference>
<keyword evidence="3" id="KW-1003">Cell membrane</keyword>
<dbReference type="GO" id="GO:0015628">
    <property type="term" value="P:protein secretion by the type II secretion system"/>
    <property type="evidence" value="ECO:0007669"/>
    <property type="project" value="UniProtKB-UniRule"/>
</dbReference>
<comment type="function">
    <text evidence="9">Component of the type II secretion system required for the energy-dependent secretion of extracellular factors such as proteases and toxins from the periplasm.</text>
</comment>
<comment type="PTM">
    <text evidence="9">Cleaved by prepilin peptidase.</text>
</comment>
<dbReference type="InterPro" id="IPR003413">
    <property type="entry name" value="T2SS_GspI_C"/>
</dbReference>
<dbReference type="PROSITE" id="PS00409">
    <property type="entry name" value="PROKAR_NTER_METHYL"/>
    <property type="match status" value="1"/>
</dbReference>